<keyword evidence="2" id="KW-1185">Reference proteome</keyword>
<accession>A0A183MKE5</accession>
<sequence length="70" mass="7783">MDWRMLIGGLCSIRSRRQKTPDPGFVILCTRYHGVPVIVSELGLPDEFDPVSPSFIVRDVTAELSGPRPT</sequence>
<organism evidence="1 2">
    <name type="scientific">Schistosoma margrebowiei</name>
    <dbReference type="NCBI Taxonomy" id="48269"/>
    <lineage>
        <taxon>Eukaryota</taxon>
        <taxon>Metazoa</taxon>
        <taxon>Spiralia</taxon>
        <taxon>Lophotrochozoa</taxon>
        <taxon>Platyhelminthes</taxon>
        <taxon>Trematoda</taxon>
        <taxon>Digenea</taxon>
        <taxon>Strigeidida</taxon>
        <taxon>Schistosomatoidea</taxon>
        <taxon>Schistosomatidae</taxon>
        <taxon>Schistosoma</taxon>
    </lineage>
</organism>
<proteinExistence type="predicted"/>
<evidence type="ECO:0000313" key="2">
    <source>
        <dbReference type="Proteomes" id="UP000277204"/>
    </source>
</evidence>
<name>A0A183MKE5_9TREM</name>
<protein>
    <submittedName>
        <fullName evidence="1">Uncharacterized protein</fullName>
    </submittedName>
</protein>
<evidence type="ECO:0000313" key="1">
    <source>
        <dbReference type="EMBL" id="VDP21212.1"/>
    </source>
</evidence>
<reference evidence="1 2" key="1">
    <citation type="submission" date="2018-11" db="EMBL/GenBank/DDBJ databases">
        <authorList>
            <consortium name="Pathogen Informatics"/>
        </authorList>
    </citation>
    <scope>NUCLEOTIDE SEQUENCE [LARGE SCALE GENOMIC DNA]</scope>
    <source>
        <strain evidence="1 2">Zambia</strain>
    </source>
</reference>
<dbReference type="Proteomes" id="UP000277204">
    <property type="component" value="Unassembled WGS sequence"/>
</dbReference>
<gene>
    <name evidence="1" type="ORF">SMRZ_LOCUS16520</name>
</gene>
<dbReference type="AlphaFoldDB" id="A0A183MKE5"/>
<dbReference type="EMBL" id="UZAI01017160">
    <property type="protein sequence ID" value="VDP21212.1"/>
    <property type="molecule type" value="Genomic_DNA"/>
</dbReference>